<accession>A0ABS2PA42</accession>
<dbReference type="SUPFAM" id="SSF159774">
    <property type="entry name" value="YerB-like"/>
    <property type="match status" value="1"/>
</dbReference>
<dbReference type="EMBL" id="JAFBEC010000003">
    <property type="protein sequence ID" value="MBM7632172.1"/>
    <property type="molecule type" value="Genomic_DNA"/>
</dbReference>
<protein>
    <recommendedName>
        <fullName evidence="6">Lipoprotein YerB</fullName>
    </recommendedName>
</protein>
<evidence type="ECO:0000313" key="5">
    <source>
        <dbReference type="Proteomes" id="UP000741863"/>
    </source>
</evidence>
<dbReference type="Gene3D" id="3.50.90.10">
    <property type="entry name" value="YerB-like"/>
    <property type="match status" value="1"/>
</dbReference>
<reference evidence="4 5" key="1">
    <citation type="submission" date="2021-01" db="EMBL/GenBank/DDBJ databases">
        <title>Genomic Encyclopedia of Type Strains, Phase IV (KMG-IV): sequencing the most valuable type-strain genomes for metagenomic binning, comparative biology and taxonomic classification.</title>
        <authorList>
            <person name="Goeker M."/>
        </authorList>
    </citation>
    <scope>NUCLEOTIDE SEQUENCE [LARGE SCALE GENOMIC DNA]</scope>
    <source>
        <strain evidence="4 5">DSM 25540</strain>
    </source>
</reference>
<evidence type="ECO:0000313" key="4">
    <source>
        <dbReference type="EMBL" id="MBM7632172.1"/>
    </source>
</evidence>
<dbReference type="InterPro" id="IPR023158">
    <property type="entry name" value="YerB-like_sf"/>
</dbReference>
<dbReference type="Pfam" id="PF11258">
    <property type="entry name" value="DUF3048"/>
    <property type="match status" value="1"/>
</dbReference>
<keyword evidence="5" id="KW-1185">Reference proteome</keyword>
<feature type="compositionally biased region" description="Basic and acidic residues" evidence="1">
    <location>
        <begin position="19"/>
        <end position="33"/>
    </location>
</feature>
<proteinExistence type="predicted"/>
<dbReference type="Pfam" id="PF17479">
    <property type="entry name" value="DUF3048_C"/>
    <property type="match status" value="1"/>
</dbReference>
<feature type="compositionally biased region" description="Acidic residues" evidence="1">
    <location>
        <begin position="34"/>
        <end position="51"/>
    </location>
</feature>
<dbReference type="InterPro" id="IPR035328">
    <property type="entry name" value="DUF3048_C"/>
</dbReference>
<dbReference type="Proteomes" id="UP000741863">
    <property type="component" value="Unassembled WGS sequence"/>
</dbReference>
<name>A0ABS2PA42_9BACL</name>
<evidence type="ECO:0000259" key="3">
    <source>
        <dbReference type="Pfam" id="PF17479"/>
    </source>
</evidence>
<evidence type="ECO:0000256" key="1">
    <source>
        <dbReference type="SAM" id="MobiDB-lite"/>
    </source>
</evidence>
<feature type="domain" description="DUF3048" evidence="3">
    <location>
        <begin position="212"/>
        <end position="315"/>
    </location>
</feature>
<sequence length="333" mass="37100">MVSMLTACTVGLGEDEPRDDTNELDPKDMHQDEQQDVDVSSEESESTEEVTLEPSTARPVAVVVSNDRAALPLVGLQEADVVYEVLSEASITRFVAVYQSEYPERFGPIRSAREAFIDVALGYDPLFIAHGFSPGAEARLYSQEIDQLNGMDYDGTLFARDSERVAPHNSFVRVDELLATASDHGMNTEMTVDIPFSYAEDDFQGEVAEQIVVSYQDANYAEYRFNENEDVYVRYNNGEPLVDGDTLDAYEVDNLLIVEAPHAVIDDAGRRHIDFLNGGDGLLIRNGKSQEIQWKNENNQIVPVDESLALGNTWVNIVPSLQSVTIYSDLERE</sequence>
<dbReference type="RefSeq" id="WP_204696296.1">
    <property type="nucleotide sequence ID" value="NZ_JAFBEC010000003.1"/>
</dbReference>
<comment type="caution">
    <text evidence="4">The sequence shown here is derived from an EMBL/GenBank/DDBJ whole genome shotgun (WGS) entry which is preliminary data.</text>
</comment>
<evidence type="ECO:0000259" key="2">
    <source>
        <dbReference type="Pfam" id="PF11258"/>
    </source>
</evidence>
<feature type="domain" description="DUF3048" evidence="2">
    <location>
        <begin position="53"/>
        <end position="186"/>
    </location>
</feature>
<organism evidence="4 5">
    <name type="scientific">Geomicrobium sediminis</name>
    <dbReference type="NCBI Taxonomy" id="1347788"/>
    <lineage>
        <taxon>Bacteria</taxon>
        <taxon>Bacillati</taxon>
        <taxon>Bacillota</taxon>
        <taxon>Bacilli</taxon>
        <taxon>Bacillales</taxon>
        <taxon>Geomicrobium</taxon>
    </lineage>
</organism>
<dbReference type="InterPro" id="IPR021416">
    <property type="entry name" value="DUF3048_N"/>
</dbReference>
<gene>
    <name evidence="4" type="ORF">JOD17_001265</name>
</gene>
<feature type="region of interest" description="Disordered" evidence="1">
    <location>
        <begin position="1"/>
        <end position="55"/>
    </location>
</feature>
<evidence type="ECO:0008006" key="6">
    <source>
        <dbReference type="Google" id="ProtNLM"/>
    </source>
</evidence>